<sequence length="180" mass="20604">MERQIKIIVTDTTQLTEKVIDFFKQFDIKLTDNKEGNLTFKQNSSLLDAWKTNPLKWASEIFVSIVDNKVLANFCVDTDAQMKTKEEEAVWQTFIDNFENYLTNGKTSNQKLISTISDNKKSRLTYFGWAIFGAIIGGLLGFVYNKMTGNNSSLSIFLIPIFATLFLGWKINYVKKKNAL</sequence>
<keyword evidence="1" id="KW-0472">Membrane</keyword>
<gene>
    <name evidence="2" type="ORF">CHU92_03180</name>
</gene>
<protein>
    <submittedName>
        <fullName evidence="2">Uncharacterized protein</fullName>
    </submittedName>
</protein>
<keyword evidence="3" id="KW-1185">Reference proteome</keyword>
<reference evidence="2 3" key="1">
    <citation type="submission" date="2017-07" db="EMBL/GenBank/DDBJ databases">
        <title>Flavobacterium cyanobacteriorum sp. nov., isolated from cyanobacterial aggregates in a eutrophic lake.</title>
        <authorList>
            <person name="Cai H."/>
        </authorList>
    </citation>
    <scope>NUCLEOTIDE SEQUENCE [LARGE SCALE GENOMIC DNA]</scope>
    <source>
        <strain evidence="2 3">TH021</strain>
    </source>
</reference>
<comment type="caution">
    <text evidence="2">The sequence shown here is derived from an EMBL/GenBank/DDBJ whole genome shotgun (WGS) entry which is preliminary data.</text>
</comment>
<evidence type="ECO:0000313" key="2">
    <source>
        <dbReference type="EMBL" id="OYQ43619.1"/>
    </source>
</evidence>
<dbReference type="EMBL" id="NOXV01000174">
    <property type="protein sequence ID" value="OYQ43619.1"/>
    <property type="molecule type" value="Genomic_DNA"/>
</dbReference>
<dbReference type="RefSeq" id="WP_094412529.1">
    <property type="nucleotide sequence ID" value="NZ_NOXV01000174.1"/>
</dbReference>
<proteinExistence type="predicted"/>
<evidence type="ECO:0000256" key="1">
    <source>
        <dbReference type="SAM" id="Phobius"/>
    </source>
</evidence>
<name>A0A255ZQD1_9FLAO</name>
<evidence type="ECO:0000313" key="3">
    <source>
        <dbReference type="Proteomes" id="UP000216605"/>
    </source>
</evidence>
<feature type="transmembrane region" description="Helical" evidence="1">
    <location>
        <begin position="156"/>
        <end position="174"/>
    </location>
</feature>
<keyword evidence="1" id="KW-0812">Transmembrane</keyword>
<dbReference type="Proteomes" id="UP000216605">
    <property type="component" value="Unassembled WGS sequence"/>
</dbReference>
<keyword evidence="1" id="KW-1133">Transmembrane helix</keyword>
<feature type="transmembrane region" description="Helical" evidence="1">
    <location>
        <begin position="124"/>
        <end position="144"/>
    </location>
</feature>
<dbReference type="AlphaFoldDB" id="A0A255ZQD1"/>
<organism evidence="2 3">
    <name type="scientific">Flavobacterium cyanobacteriorum</name>
    <dbReference type="NCBI Taxonomy" id="2022802"/>
    <lineage>
        <taxon>Bacteria</taxon>
        <taxon>Pseudomonadati</taxon>
        <taxon>Bacteroidota</taxon>
        <taxon>Flavobacteriia</taxon>
        <taxon>Flavobacteriales</taxon>
        <taxon>Flavobacteriaceae</taxon>
        <taxon>Flavobacterium</taxon>
    </lineage>
</organism>
<accession>A0A255ZQD1</accession>
<dbReference type="OrthoDB" id="1449433at2"/>